<evidence type="ECO:0000256" key="2">
    <source>
        <dbReference type="ARBA" id="ARBA00022562"/>
    </source>
</evidence>
<proteinExistence type="inferred from homology"/>
<feature type="transmembrane region" description="Helical" evidence="10">
    <location>
        <begin position="261"/>
        <end position="279"/>
    </location>
</feature>
<evidence type="ECO:0000256" key="4">
    <source>
        <dbReference type="ARBA" id="ARBA00022870"/>
    </source>
</evidence>
<name>K9MHB7_9ALPH</name>
<keyword evidence="2" id="KW-1048">Host nucleus</keyword>
<evidence type="ECO:0000256" key="9">
    <source>
        <dbReference type="SAM" id="MobiDB-lite"/>
    </source>
</evidence>
<sequence length="283" mass="30205">MAGMGKPYGGRPGDAFEGLVQRIRLIVPATLRGGGGESGPYSPSNPPSRCAFQFHGQDGSDEAFPIEYVLRLMNDWADVPCNPYLRVQNTGVSVLFQGFFNRPHGAPGGAITAEQTNVILRSTETTGLSLGDLDDVKGRLGLDARPMMASMWISCFVRMPRVQLAFRFMGPEDAVRTRRILCRAAEQALARRRRSRRSPEDYGAVVAAHPSSGAPGSGVAATGPGSRGDVLGPPPPPGRAGSRPWHQAVQLFRAPRPGPPALLLLAAGLFLGAAIWWAVGTRI</sequence>
<keyword evidence="5" id="KW-0426">Late protein</keyword>
<dbReference type="Proteomes" id="UP000143361">
    <property type="component" value="Segment"/>
</dbReference>
<dbReference type="Pfam" id="PF04541">
    <property type="entry name" value="Herpes_U34"/>
    <property type="match status" value="1"/>
</dbReference>
<organism evidence="11 12">
    <name type="scientific">Chimpanzee herpesvirus strain 105640</name>
    <dbReference type="NCBI Taxonomy" id="332937"/>
    <lineage>
        <taxon>Viruses</taxon>
        <taxon>Duplodnaviria</taxon>
        <taxon>Heunggongvirae</taxon>
        <taxon>Peploviricota</taxon>
        <taxon>Herviviricetes</taxon>
        <taxon>Herpesvirales</taxon>
        <taxon>Orthoherpesviridae</taxon>
        <taxon>Alphaherpesvirinae</taxon>
        <taxon>Simplexvirus</taxon>
        <taxon>Simplexvirus paninealpha3</taxon>
        <taxon>Panine alphaherpesvirus 3</taxon>
    </lineage>
</organism>
<keyword evidence="12" id="KW-1185">Reference proteome</keyword>
<keyword evidence="7 10" id="KW-0472">Membrane</keyword>
<evidence type="ECO:0000256" key="3">
    <source>
        <dbReference type="ARBA" id="ARBA00022692"/>
    </source>
</evidence>
<keyword evidence="6 10" id="KW-1133">Transmembrane helix</keyword>
<keyword evidence="4" id="KW-1043">Host membrane</keyword>
<dbReference type="RefSeq" id="YP_009011021.1">
    <property type="nucleotide sequence ID" value="NC_023677.1"/>
</dbReference>
<dbReference type="EMBL" id="JQ360576">
    <property type="protein sequence ID" value="AFV26923.1"/>
    <property type="molecule type" value="Genomic_DNA"/>
</dbReference>
<accession>K9MHB7</accession>
<feature type="region of interest" description="Disordered" evidence="9">
    <location>
        <begin position="192"/>
        <end position="244"/>
    </location>
</feature>
<evidence type="ECO:0000256" key="8">
    <source>
        <dbReference type="ARBA" id="ARBA00043948"/>
    </source>
</evidence>
<gene>
    <name evidence="11" type="primary">UL34</name>
</gene>
<evidence type="ECO:0000256" key="6">
    <source>
        <dbReference type="ARBA" id="ARBA00022989"/>
    </source>
</evidence>
<dbReference type="InterPro" id="IPR007626">
    <property type="entry name" value="Herpesvirus_viron_egress-type"/>
</dbReference>
<evidence type="ECO:0000256" key="10">
    <source>
        <dbReference type="SAM" id="Phobius"/>
    </source>
</evidence>
<protein>
    <submittedName>
        <fullName evidence="11">Nuclear egress membrane protein</fullName>
    </submittedName>
</protein>
<dbReference type="HAMAP" id="MF_04024">
    <property type="entry name" value="HSV_NEC2"/>
    <property type="match status" value="1"/>
</dbReference>
<evidence type="ECO:0000313" key="11">
    <source>
        <dbReference type="EMBL" id="AFV26923.1"/>
    </source>
</evidence>
<keyword evidence="3 10" id="KW-0812">Transmembrane</keyword>
<evidence type="ECO:0000256" key="7">
    <source>
        <dbReference type="ARBA" id="ARBA00023136"/>
    </source>
</evidence>
<dbReference type="GeneID" id="18533926"/>
<evidence type="ECO:0000313" key="12">
    <source>
        <dbReference type="Proteomes" id="UP000143361"/>
    </source>
</evidence>
<keyword evidence="1" id="KW-0597">Phosphoprotein</keyword>
<comment type="subcellular location">
    <subcellularLocation>
        <location evidence="8">Host nucleus inner membrane</location>
        <topology evidence="8">Single-pass membrane protein</topology>
    </subcellularLocation>
</comment>
<evidence type="ECO:0000256" key="1">
    <source>
        <dbReference type="ARBA" id="ARBA00022553"/>
    </source>
</evidence>
<dbReference type="GO" id="GO:0044201">
    <property type="term" value="C:host cell nuclear inner membrane"/>
    <property type="evidence" value="ECO:0007669"/>
    <property type="project" value="UniProtKB-SubCell"/>
</dbReference>
<reference evidence="11 12" key="1">
    <citation type="journal article" date="2013" name="Arch. Virol.">
        <title>Genome sequence of a chimpanzee herpesvirus and its relation to other primate alphaherpesviruses.</title>
        <authorList>
            <person name="Severini A."/>
            <person name="Tyler S.D."/>
            <person name="Peters G.A."/>
            <person name="Black D."/>
            <person name="Eberle R."/>
        </authorList>
    </citation>
    <scope>NUCLEOTIDE SEQUENCE [LARGE SCALE GENOMIC DNA]</scope>
    <source>
        <strain evidence="11">105640</strain>
    </source>
</reference>
<evidence type="ECO:0000256" key="5">
    <source>
        <dbReference type="ARBA" id="ARBA00022921"/>
    </source>
</evidence>
<dbReference type="KEGG" id="vg:18533926"/>